<dbReference type="EMBL" id="CP039381">
    <property type="protein sequence ID" value="QCT07470.1"/>
    <property type="molecule type" value="Genomic_DNA"/>
</dbReference>
<dbReference type="Gene3D" id="1.10.10.1150">
    <property type="entry name" value="Coenzyme PQQ synthesis protein D (PqqD)"/>
    <property type="match status" value="1"/>
</dbReference>
<gene>
    <name evidence="1" type="ORF">E5Z56_08945</name>
</gene>
<dbReference type="KEGG" id="ruj:E5Z56_08945"/>
<evidence type="ECO:0000313" key="1">
    <source>
        <dbReference type="EMBL" id="QCT07470.1"/>
    </source>
</evidence>
<protein>
    <submittedName>
        <fullName evidence="1">PqqD family protein</fullName>
    </submittedName>
</protein>
<dbReference type="Proteomes" id="UP000301475">
    <property type="component" value="Chromosome"/>
</dbReference>
<dbReference type="InterPro" id="IPR008792">
    <property type="entry name" value="PQQD"/>
</dbReference>
<dbReference type="OrthoDB" id="1752996at2"/>
<keyword evidence="2" id="KW-1185">Reference proteome</keyword>
<proteinExistence type="predicted"/>
<accession>A0A4P8XZC7</accession>
<dbReference type="Pfam" id="PF05402">
    <property type="entry name" value="PqqD"/>
    <property type="match status" value="1"/>
</dbReference>
<dbReference type="AlphaFoldDB" id="A0A4P8XZC7"/>
<dbReference type="InterPro" id="IPR041881">
    <property type="entry name" value="PqqD_sf"/>
</dbReference>
<evidence type="ECO:0000313" key="2">
    <source>
        <dbReference type="Proteomes" id="UP000301475"/>
    </source>
</evidence>
<organism evidence="1 2">
    <name type="scientific">Ruminococcus bovis</name>
    <dbReference type="NCBI Taxonomy" id="2564099"/>
    <lineage>
        <taxon>Bacteria</taxon>
        <taxon>Bacillati</taxon>
        <taxon>Bacillota</taxon>
        <taxon>Clostridia</taxon>
        <taxon>Eubacteriales</taxon>
        <taxon>Oscillospiraceae</taxon>
        <taxon>Ruminococcus</taxon>
    </lineage>
</organism>
<name>A0A4P8XZC7_9FIRM</name>
<reference evidence="1 2" key="1">
    <citation type="submission" date="2019-04" db="EMBL/GenBank/DDBJ databases">
        <authorList>
            <person name="Embree M."/>
            <person name="Gaffney J.R."/>
        </authorList>
    </citation>
    <scope>NUCLEOTIDE SEQUENCE [LARGE SCALE GENOMIC DNA]</scope>
    <source>
        <strain evidence="1 2">JE7A12</strain>
    </source>
</reference>
<sequence length="89" mass="10249">MNMKIKEDFLLRKVADCYVVVPVGKATVDFNGMMNLNETGAFLWEKLENDTTKEELLKAMLDEYEVTEDIAKKDIDNFITKLKDGNLLE</sequence>